<organism evidence="11 12">
    <name type="scientific">Microbispora corallina</name>
    <dbReference type="NCBI Taxonomy" id="83302"/>
    <lineage>
        <taxon>Bacteria</taxon>
        <taxon>Bacillati</taxon>
        <taxon>Actinomycetota</taxon>
        <taxon>Actinomycetes</taxon>
        <taxon>Streptosporangiales</taxon>
        <taxon>Streptosporangiaceae</taxon>
        <taxon>Microbispora</taxon>
    </lineage>
</organism>
<feature type="domain" description="Carbohydrate kinase FGGY C-terminal" evidence="10">
    <location>
        <begin position="289"/>
        <end position="486"/>
    </location>
</feature>
<dbReference type="Proteomes" id="UP000603904">
    <property type="component" value="Unassembled WGS sequence"/>
</dbReference>
<sequence length="549" mass="58244">MNANSERYVVGVDFGTLSGRAVVVRVSDGAELGAAVHEYAHGVIEDALPGSGVRLGPDWALQSPQDWVDVLRHAVPKALAAAQVPAAQVVGIGTDFTACTILPAAADGTPLSETLPDRPHAWPKLWKHHAAQRHADRINALAAERGEPWLARYGGKISSEWAFAKGLQVLEEDPEVYERADRWIEAADWIIWQLCGVETRNVCTAGYKAIYQDGGYPSDDFLATLNPAFAGFTGKLGRELAPLGGLAGRLTAQAAEWTGLPEGVAVAVGNVDAHVTLAAADAVRPGQMVAIMGTSTCHVMNSDHLAEVPGMCGVVRDGIVPGLWGYEAGQSAVGDIFAWFVETSVPASYAERAAELGLGLHEYLTRLAEAQPVGGHGLVALDWQGGNRSVLVDHNLSGVIVGQTLATRPEDVYRALIEATAFGARLIVETFEKAGVPVEEFVVAGGLLKNAFLMQVYSDVLRRPLSVIGSDQGPALGSAIHAAVAAGEYPGIPEAAAAMGKREAAAYAPDPERADAYDRLYAEYRRLHDHFADGEVLHRLRAIRNGATA</sequence>
<dbReference type="InterPro" id="IPR000577">
    <property type="entry name" value="Carb_kinase_FGGY"/>
</dbReference>
<dbReference type="Pfam" id="PF02782">
    <property type="entry name" value="FGGY_C"/>
    <property type="match status" value="1"/>
</dbReference>
<dbReference type="SUPFAM" id="SSF53067">
    <property type="entry name" value="Actin-like ATPase domain"/>
    <property type="match status" value="2"/>
</dbReference>
<dbReference type="RefSeq" id="WP_239103331.1">
    <property type="nucleotide sequence ID" value="NZ_BAAAGP010000003.1"/>
</dbReference>
<comment type="similarity">
    <text evidence="8">Belongs to the ribulokinase family.</text>
</comment>
<comment type="catalytic activity">
    <reaction evidence="8">
        <text>L-ribulose + ATP = L-ribulose 5-phosphate + ADP + H(+)</text>
        <dbReference type="Rhea" id="RHEA:22072"/>
        <dbReference type="ChEBI" id="CHEBI:15378"/>
        <dbReference type="ChEBI" id="CHEBI:16880"/>
        <dbReference type="ChEBI" id="CHEBI:30616"/>
        <dbReference type="ChEBI" id="CHEBI:58226"/>
        <dbReference type="ChEBI" id="CHEBI:456216"/>
        <dbReference type="EC" id="2.7.1.16"/>
    </reaction>
</comment>
<dbReference type="PANTHER" id="PTHR43435:SF4">
    <property type="entry name" value="FGGY CARBOHYDRATE KINASE DOMAIN-CONTAINING PROTEIN"/>
    <property type="match status" value="1"/>
</dbReference>
<protein>
    <recommendedName>
        <fullName evidence="7 8">Ribulokinase</fullName>
        <ecNumber evidence="7 8">2.7.1.16</ecNumber>
    </recommendedName>
</protein>
<gene>
    <name evidence="11" type="primary">araB</name>
    <name evidence="11" type="ORF">Mco01_08870</name>
</gene>
<dbReference type="PIRSF" id="PIRSF000538">
    <property type="entry name" value="GlpK"/>
    <property type="match status" value="1"/>
</dbReference>
<dbReference type="Pfam" id="PF00370">
    <property type="entry name" value="FGGY_N"/>
    <property type="match status" value="1"/>
</dbReference>
<accession>A0ABQ4FSS9</accession>
<keyword evidence="5 8" id="KW-0054">Arabinose catabolism</keyword>
<evidence type="ECO:0000256" key="5">
    <source>
        <dbReference type="ARBA" id="ARBA00022935"/>
    </source>
</evidence>
<dbReference type="PANTHER" id="PTHR43435">
    <property type="entry name" value="RIBULOKINASE"/>
    <property type="match status" value="1"/>
</dbReference>
<comment type="caution">
    <text evidence="11">The sequence shown here is derived from an EMBL/GenBank/DDBJ whole genome shotgun (WGS) entry which is preliminary data.</text>
</comment>
<dbReference type="InterPro" id="IPR005929">
    <property type="entry name" value="Ribulokinase"/>
</dbReference>
<keyword evidence="12" id="KW-1185">Reference proteome</keyword>
<evidence type="ECO:0000313" key="11">
    <source>
        <dbReference type="EMBL" id="GIH37887.1"/>
    </source>
</evidence>
<reference evidence="11 12" key="1">
    <citation type="submission" date="2021-01" db="EMBL/GenBank/DDBJ databases">
        <title>Whole genome shotgun sequence of Microbispora corallina NBRC 16416.</title>
        <authorList>
            <person name="Komaki H."/>
            <person name="Tamura T."/>
        </authorList>
    </citation>
    <scope>NUCLEOTIDE SEQUENCE [LARGE SCALE GENOMIC DNA]</scope>
    <source>
        <strain evidence="11 12">NBRC 16416</strain>
    </source>
</reference>
<dbReference type="Gene3D" id="3.30.420.40">
    <property type="match status" value="2"/>
</dbReference>
<feature type="domain" description="Carbohydrate kinase FGGY N-terminal" evidence="9">
    <location>
        <begin position="8"/>
        <end position="277"/>
    </location>
</feature>
<evidence type="ECO:0000256" key="8">
    <source>
        <dbReference type="RuleBase" id="RU003455"/>
    </source>
</evidence>
<evidence type="ECO:0000256" key="3">
    <source>
        <dbReference type="ARBA" id="ARBA00022777"/>
    </source>
</evidence>
<keyword evidence="1 8" id="KW-0808">Transferase</keyword>
<dbReference type="CDD" id="cd07781">
    <property type="entry name" value="ASKHA_NBD_FGGY_L-RBK"/>
    <property type="match status" value="1"/>
</dbReference>
<evidence type="ECO:0000256" key="2">
    <source>
        <dbReference type="ARBA" id="ARBA00022741"/>
    </source>
</evidence>
<evidence type="ECO:0000256" key="4">
    <source>
        <dbReference type="ARBA" id="ARBA00022840"/>
    </source>
</evidence>
<dbReference type="InterPro" id="IPR043129">
    <property type="entry name" value="ATPase_NBD"/>
</dbReference>
<evidence type="ECO:0000256" key="6">
    <source>
        <dbReference type="ARBA" id="ARBA00023277"/>
    </source>
</evidence>
<keyword evidence="2" id="KW-0547">Nucleotide-binding</keyword>
<evidence type="ECO:0000259" key="9">
    <source>
        <dbReference type="Pfam" id="PF00370"/>
    </source>
</evidence>
<evidence type="ECO:0000259" key="10">
    <source>
        <dbReference type="Pfam" id="PF02782"/>
    </source>
</evidence>
<name>A0ABQ4FSS9_9ACTN</name>
<dbReference type="NCBIfam" id="NF003154">
    <property type="entry name" value="PRK04123.1"/>
    <property type="match status" value="1"/>
</dbReference>
<dbReference type="InterPro" id="IPR018485">
    <property type="entry name" value="FGGY_C"/>
</dbReference>
<dbReference type="NCBIfam" id="TIGR01234">
    <property type="entry name" value="L-ribulokinase"/>
    <property type="match status" value="1"/>
</dbReference>
<dbReference type="InterPro" id="IPR018484">
    <property type="entry name" value="FGGY_N"/>
</dbReference>
<keyword evidence="6 8" id="KW-0119">Carbohydrate metabolism</keyword>
<dbReference type="EMBL" id="BOOC01000003">
    <property type="protein sequence ID" value="GIH37887.1"/>
    <property type="molecule type" value="Genomic_DNA"/>
</dbReference>
<evidence type="ECO:0000313" key="12">
    <source>
        <dbReference type="Proteomes" id="UP000603904"/>
    </source>
</evidence>
<keyword evidence="3 8" id="KW-0418">Kinase</keyword>
<evidence type="ECO:0000256" key="7">
    <source>
        <dbReference type="NCBIfam" id="TIGR01234"/>
    </source>
</evidence>
<keyword evidence="4" id="KW-0067">ATP-binding</keyword>
<comment type="pathway">
    <text evidence="8">Carbohydrate degradation; L-arabinose degradation via L-ribulose; D-xylulose 5-phosphate from L-arabinose (bacterial route): step 2/3.</text>
</comment>
<evidence type="ECO:0000256" key="1">
    <source>
        <dbReference type="ARBA" id="ARBA00022679"/>
    </source>
</evidence>
<proteinExistence type="inferred from homology"/>
<dbReference type="EC" id="2.7.1.16" evidence="7 8"/>